<accession>A0A9P4LTD7</accession>
<protein>
    <submittedName>
        <fullName evidence="2">Uncharacterized protein</fullName>
    </submittedName>
</protein>
<dbReference type="Proteomes" id="UP000799776">
    <property type="component" value="Unassembled WGS sequence"/>
</dbReference>
<sequence>MPSHPNRDIANTRQLRHANKRLLKTQTAITRFLQQHELAVGLGVRHDLSPHQSAYFRRSFHTLIDSILSIFVDADEIFGNCMSTWWCGDVGMELLMQLFQARLLVQRLIFLAGTEPEMRVLEVAGELECLRDGLLGIRGLLEEGFAEVWRERRLVYGHEEEERWMDGLEGEMERLEREMRVMEEGGAQMDEEDCAAESDGSVTEESVTEECATEEPATEESSTEQSVTEES</sequence>
<dbReference type="AlphaFoldDB" id="A0A9P4LTD7"/>
<evidence type="ECO:0000256" key="1">
    <source>
        <dbReference type="SAM" id="MobiDB-lite"/>
    </source>
</evidence>
<feature type="region of interest" description="Disordered" evidence="1">
    <location>
        <begin position="184"/>
        <end position="231"/>
    </location>
</feature>
<feature type="non-terminal residue" evidence="2">
    <location>
        <position position="231"/>
    </location>
</feature>
<reference evidence="2" key="1">
    <citation type="journal article" date="2020" name="Stud. Mycol.">
        <title>101 Dothideomycetes genomes: a test case for predicting lifestyles and emergence of pathogens.</title>
        <authorList>
            <person name="Haridas S."/>
            <person name="Albert R."/>
            <person name="Binder M."/>
            <person name="Bloem J."/>
            <person name="Labutti K."/>
            <person name="Salamov A."/>
            <person name="Andreopoulos B."/>
            <person name="Baker S."/>
            <person name="Barry K."/>
            <person name="Bills G."/>
            <person name="Bluhm B."/>
            <person name="Cannon C."/>
            <person name="Castanera R."/>
            <person name="Culley D."/>
            <person name="Daum C."/>
            <person name="Ezra D."/>
            <person name="Gonzalez J."/>
            <person name="Henrissat B."/>
            <person name="Kuo A."/>
            <person name="Liang C."/>
            <person name="Lipzen A."/>
            <person name="Lutzoni F."/>
            <person name="Magnuson J."/>
            <person name="Mondo S."/>
            <person name="Nolan M."/>
            <person name="Ohm R."/>
            <person name="Pangilinan J."/>
            <person name="Park H.-J."/>
            <person name="Ramirez L."/>
            <person name="Alfaro M."/>
            <person name="Sun H."/>
            <person name="Tritt A."/>
            <person name="Yoshinaga Y."/>
            <person name="Zwiers L.-H."/>
            <person name="Turgeon B."/>
            <person name="Goodwin S."/>
            <person name="Spatafora J."/>
            <person name="Crous P."/>
            <person name="Grigoriev I."/>
        </authorList>
    </citation>
    <scope>NUCLEOTIDE SEQUENCE</scope>
    <source>
        <strain evidence="2">CBS 121410</strain>
    </source>
</reference>
<name>A0A9P4LTD7_9PEZI</name>
<gene>
    <name evidence="2" type="ORF">K490DRAFT_60319</name>
</gene>
<proteinExistence type="predicted"/>
<evidence type="ECO:0000313" key="3">
    <source>
        <dbReference type="Proteomes" id="UP000799776"/>
    </source>
</evidence>
<dbReference type="EMBL" id="ML978767">
    <property type="protein sequence ID" value="KAF2083642.1"/>
    <property type="molecule type" value="Genomic_DNA"/>
</dbReference>
<feature type="compositionally biased region" description="Acidic residues" evidence="1">
    <location>
        <begin position="206"/>
        <end position="231"/>
    </location>
</feature>
<organism evidence="2 3">
    <name type="scientific">Saccharata proteae CBS 121410</name>
    <dbReference type="NCBI Taxonomy" id="1314787"/>
    <lineage>
        <taxon>Eukaryota</taxon>
        <taxon>Fungi</taxon>
        <taxon>Dikarya</taxon>
        <taxon>Ascomycota</taxon>
        <taxon>Pezizomycotina</taxon>
        <taxon>Dothideomycetes</taxon>
        <taxon>Dothideomycetes incertae sedis</taxon>
        <taxon>Botryosphaeriales</taxon>
        <taxon>Saccharataceae</taxon>
        <taxon>Saccharata</taxon>
    </lineage>
</organism>
<comment type="caution">
    <text evidence="2">The sequence shown here is derived from an EMBL/GenBank/DDBJ whole genome shotgun (WGS) entry which is preliminary data.</text>
</comment>
<evidence type="ECO:0000313" key="2">
    <source>
        <dbReference type="EMBL" id="KAF2083642.1"/>
    </source>
</evidence>
<keyword evidence="3" id="KW-1185">Reference proteome</keyword>